<dbReference type="PANTHER" id="PTHR18964">
    <property type="entry name" value="ROK (REPRESSOR, ORF, KINASE) FAMILY"/>
    <property type="match status" value="1"/>
</dbReference>
<sequence length="334" mass="32822">MSYDTADAVDPARGTGQPSGLLAAVDLGGTKIAGGLVSADGALLHQVRLTTPATGTEKELAAAVDAVLDLLAEHPRWADVRAVGVGSAGPVDIEAGTVSPVNIPAWRGYPLRAQVAEHPAVAGLPVVLGGDAVAMAAAEHWQGAARPYRNALCLVVSTGVGAGLIIDGRLHTGRTGNAGHLGHITVDHTGRPCPCGSRGCLEGLASGTAIARTAAEAGWRSPDGDTSAGAVAAAAAAGDPLALDAFDRAARALAAGIAATATLVEIDAAVVGGGVAGAGEVLFAPLRRHFAAYATLPFAAHTVILPARLGTDAGLVGAAALAREALPDGAAPAP</sequence>
<dbReference type="InterPro" id="IPR000600">
    <property type="entry name" value="ROK"/>
</dbReference>
<evidence type="ECO:0000256" key="1">
    <source>
        <dbReference type="ARBA" id="ARBA00006479"/>
    </source>
</evidence>
<organism evidence="2 3">
    <name type="scientific">Kitasatospora terrestris</name>
    <dbReference type="NCBI Taxonomy" id="258051"/>
    <lineage>
        <taxon>Bacteria</taxon>
        <taxon>Bacillati</taxon>
        <taxon>Actinomycetota</taxon>
        <taxon>Actinomycetes</taxon>
        <taxon>Kitasatosporales</taxon>
        <taxon>Streptomycetaceae</taxon>
        <taxon>Kitasatospora</taxon>
    </lineage>
</organism>
<name>A0ABP9EQQ6_9ACTN</name>
<gene>
    <name evidence="2" type="ORF">GCM10023235_77470</name>
</gene>
<dbReference type="Gene3D" id="3.30.420.40">
    <property type="match status" value="2"/>
</dbReference>
<comment type="similarity">
    <text evidence="1">Belongs to the ROK (NagC/XylR) family.</text>
</comment>
<dbReference type="InterPro" id="IPR043129">
    <property type="entry name" value="ATPase_NBD"/>
</dbReference>
<dbReference type="RefSeq" id="WP_345701613.1">
    <property type="nucleotide sequence ID" value="NZ_BAABIS010000001.1"/>
</dbReference>
<dbReference type="Proteomes" id="UP001501752">
    <property type="component" value="Unassembled WGS sequence"/>
</dbReference>
<protein>
    <submittedName>
        <fullName evidence="2">ROK family protein</fullName>
    </submittedName>
</protein>
<dbReference type="PANTHER" id="PTHR18964:SF169">
    <property type="entry name" value="N-ACETYLMANNOSAMINE KINASE"/>
    <property type="match status" value="1"/>
</dbReference>
<dbReference type="SUPFAM" id="SSF53067">
    <property type="entry name" value="Actin-like ATPase domain"/>
    <property type="match status" value="1"/>
</dbReference>
<keyword evidence="3" id="KW-1185">Reference proteome</keyword>
<dbReference type="EMBL" id="BAABIS010000001">
    <property type="protein sequence ID" value="GAA4884994.1"/>
    <property type="molecule type" value="Genomic_DNA"/>
</dbReference>
<proteinExistence type="inferred from homology"/>
<comment type="caution">
    <text evidence="2">The sequence shown here is derived from an EMBL/GenBank/DDBJ whole genome shotgun (WGS) entry which is preliminary data.</text>
</comment>
<dbReference type="InterPro" id="IPR049874">
    <property type="entry name" value="ROK_cs"/>
</dbReference>
<evidence type="ECO:0000313" key="3">
    <source>
        <dbReference type="Proteomes" id="UP001501752"/>
    </source>
</evidence>
<evidence type="ECO:0000313" key="2">
    <source>
        <dbReference type="EMBL" id="GAA4884994.1"/>
    </source>
</evidence>
<dbReference type="PROSITE" id="PS01125">
    <property type="entry name" value="ROK"/>
    <property type="match status" value="1"/>
</dbReference>
<reference evidence="3" key="1">
    <citation type="journal article" date="2019" name="Int. J. Syst. Evol. Microbiol.">
        <title>The Global Catalogue of Microorganisms (GCM) 10K type strain sequencing project: providing services to taxonomists for standard genome sequencing and annotation.</title>
        <authorList>
            <consortium name="The Broad Institute Genomics Platform"/>
            <consortium name="The Broad Institute Genome Sequencing Center for Infectious Disease"/>
            <person name="Wu L."/>
            <person name="Ma J."/>
        </authorList>
    </citation>
    <scope>NUCLEOTIDE SEQUENCE [LARGE SCALE GENOMIC DNA]</scope>
    <source>
        <strain evidence="3">JCM 13006</strain>
    </source>
</reference>
<dbReference type="Pfam" id="PF00480">
    <property type="entry name" value="ROK"/>
    <property type="match status" value="1"/>
</dbReference>
<accession>A0ABP9EQQ6</accession>